<proteinExistence type="predicted"/>
<evidence type="ECO:0000313" key="2">
    <source>
        <dbReference type="Proteomes" id="UP000078447"/>
    </source>
</evidence>
<comment type="caution">
    <text evidence="1">The sequence shown here is derived from an EMBL/GenBank/DDBJ whole genome shotgun (WGS) entry which is preliminary data.</text>
</comment>
<organism evidence="1 2">
    <name type="scientific">Exiguobacterium undae</name>
    <dbReference type="NCBI Taxonomy" id="169177"/>
    <lineage>
        <taxon>Bacteria</taxon>
        <taxon>Bacillati</taxon>
        <taxon>Bacillota</taxon>
        <taxon>Bacilli</taxon>
        <taxon>Bacillales</taxon>
        <taxon>Bacillales Family XII. Incertae Sedis</taxon>
        <taxon>Exiguobacterium</taxon>
    </lineage>
</organism>
<dbReference type="RefSeq" id="WP_028105233.1">
    <property type="nucleotide sequence ID" value="NZ_LVVL01000005.1"/>
</dbReference>
<name>A0ABX2V8R9_9BACL</name>
<dbReference type="EMBL" id="LVVL01000005">
    <property type="protein sequence ID" value="OAN13856.1"/>
    <property type="molecule type" value="Genomic_DNA"/>
</dbReference>
<sequence>MQHSPEDVWAYLTSIAKQDTQQDLSTLDEPMVFVHGITDFFEPFAKANDRDFEKHETIAYTATEMSRYDVS</sequence>
<evidence type="ECO:0000313" key="1">
    <source>
        <dbReference type="EMBL" id="OAN13856.1"/>
    </source>
</evidence>
<dbReference type="Proteomes" id="UP000078447">
    <property type="component" value="Unassembled WGS sequence"/>
</dbReference>
<keyword evidence="2" id="KW-1185">Reference proteome</keyword>
<accession>A0ABX2V8R9</accession>
<gene>
    <name evidence="1" type="ORF">A3783_16440</name>
</gene>
<protein>
    <submittedName>
        <fullName evidence="1">Uncharacterized protein</fullName>
    </submittedName>
</protein>
<reference evidence="1 2" key="1">
    <citation type="submission" date="2016-03" db="EMBL/GenBank/DDBJ databases">
        <authorList>
            <person name="Cho S.-Y."/>
            <person name="Lim S."/>
            <person name="Kim H."/>
            <person name="Soh E.H."/>
            <person name="Moon J.S."/>
        </authorList>
    </citation>
    <scope>NUCLEOTIDE SEQUENCE [LARGE SCALE GENOMIC DNA]</scope>
    <source>
        <strain evidence="1 2">KCTC 3810</strain>
    </source>
</reference>